<feature type="transmembrane region" description="Helical" evidence="1">
    <location>
        <begin position="40"/>
        <end position="62"/>
    </location>
</feature>
<keyword evidence="3" id="KW-1185">Reference proteome</keyword>
<feature type="transmembrane region" description="Helical" evidence="1">
    <location>
        <begin position="69"/>
        <end position="86"/>
    </location>
</feature>
<feature type="transmembrane region" description="Helical" evidence="1">
    <location>
        <begin position="92"/>
        <end position="114"/>
    </location>
</feature>
<name>A0A1I1R1V4_9CLOT</name>
<keyword evidence="1" id="KW-0812">Transmembrane</keyword>
<evidence type="ECO:0000256" key="1">
    <source>
        <dbReference type="SAM" id="Phobius"/>
    </source>
</evidence>
<dbReference type="AlphaFoldDB" id="A0A1I1R1V4"/>
<proteinExistence type="predicted"/>
<keyword evidence="1" id="KW-0472">Membrane</keyword>
<dbReference type="RefSeq" id="WP_090093640.1">
    <property type="nucleotide sequence ID" value="NZ_FOMG01000029.1"/>
</dbReference>
<evidence type="ECO:0000313" key="3">
    <source>
        <dbReference type="Proteomes" id="UP000199263"/>
    </source>
</evidence>
<organism evidence="2 3">
    <name type="scientific">Clostridium uliginosum</name>
    <dbReference type="NCBI Taxonomy" id="119641"/>
    <lineage>
        <taxon>Bacteria</taxon>
        <taxon>Bacillati</taxon>
        <taxon>Bacillota</taxon>
        <taxon>Clostridia</taxon>
        <taxon>Eubacteriales</taxon>
        <taxon>Clostridiaceae</taxon>
        <taxon>Clostridium</taxon>
    </lineage>
</organism>
<gene>
    <name evidence="2" type="ORF">SAMN05421842_12934</name>
</gene>
<feature type="transmembrane region" description="Helical" evidence="1">
    <location>
        <begin position="12"/>
        <end position="34"/>
    </location>
</feature>
<dbReference type="EMBL" id="FOMG01000029">
    <property type="protein sequence ID" value="SFD28232.1"/>
    <property type="molecule type" value="Genomic_DNA"/>
</dbReference>
<evidence type="ECO:0000313" key="2">
    <source>
        <dbReference type="EMBL" id="SFD28232.1"/>
    </source>
</evidence>
<keyword evidence="1" id="KW-1133">Transmembrane helix</keyword>
<sequence length="122" mass="14136">MNEQKALKYIKHVLIVGIIVGILFGLNIISAFMRDVEFKVIYAMMTRMIMAISILLGMTWGVYIKRSRICSVLLFSISMFFFILELTENIKISTLISLIFIVIYFNGIRATIYYHNKLKIKG</sequence>
<dbReference type="Proteomes" id="UP000199263">
    <property type="component" value="Unassembled WGS sequence"/>
</dbReference>
<accession>A0A1I1R1V4</accession>
<protein>
    <submittedName>
        <fullName evidence="2">Uncharacterized protein</fullName>
    </submittedName>
</protein>
<reference evidence="2 3" key="1">
    <citation type="submission" date="2016-10" db="EMBL/GenBank/DDBJ databases">
        <authorList>
            <person name="de Groot N.N."/>
        </authorList>
    </citation>
    <scope>NUCLEOTIDE SEQUENCE [LARGE SCALE GENOMIC DNA]</scope>
    <source>
        <strain evidence="2 3">DSM 12992</strain>
    </source>
</reference>